<accession>A0AAW1QKX7</accession>
<dbReference type="AlphaFoldDB" id="A0AAW1QKX7"/>
<dbReference type="EMBL" id="JALJOS010000034">
    <property type="protein sequence ID" value="KAK9822106.1"/>
    <property type="molecule type" value="Genomic_DNA"/>
</dbReference>
<dbReference type="Gene3D" id="3.40.50.1820">
    <property type="entry name" value="alpha/beta hydrolase"/>
    <property type="match status" value="1"/>
</dbReference>
<comment type="caution">
    <text evidence="2">The sequence shown here is derived from an EMBL/GenBank/DDBJ whole genome shotgun (WGS) entry which is preliminary data.</text>
</comment>
<gene>
    <name evidence="2" type="ORF">WJX74_007978</name>
</gene>
<dbReference type="PANTHER" id="PTHR12277:SF81">
    <property type="entry name" value="PROTEIN ABHD13"/>
    <property type="match status" value="1"/>
</dbReference>
<feature type="domain" description="Serine aminopeptidase S33" evidence="1">
    <location>
        <begin position="86"/>
        <end position="192"/>
    </location>
</feature>
<reference evidence="2 3" key="1">
    <citation type="journal article" date="2024" name="Nat. Commun.">
        <title>Phylogenomics reveals the evolutionary origins of lichenization in chlorophyte algae.</title>
        <authorList>
            <person name="Puginier C."/>
            <person name="Libourel C."/>
            <person name="Otte J."/>
            <person name="Skaloud P."/>
            <person name="Haon M."/>
            <person name="Grisel S."/>
            <person name="Petersen M."/>
            <person name="Berrin J.G."/>
            <person name="Delaux P.M."/>
            <person name="Dal Grande F."/>
            <person name="Keller J."/>
        </authorList>
    </citation>
    <scope>NUCLEOTIDE SEQUENCE [LARGE SCALE GENOMIC DNA]</scope>
    <source>
        <strain evidence="2 3">SAG 2145</strain>
    </source>
</reference>
<evidence type="ECO:0000313" key="3">
    <source>
        <dbReference type="Proteomes" id="UP001438707"/>
    </source>
</evidence>
<dbReference type="InterPro" id="IPR029058">
    <property type="entry name" value="AB_hydrolase_fold"/>
</dbReference>
<sequence length="284" mass="31430">MKRIVDSVASKLAFFPPEPPMYEIKPSDNDPAKLLFRWATPGGGKRIVNCECQVLRLQHLKVGCGHSSSAGEICAAWLPHRRQSALTVLFSHGNAVDLGAVLLFCNELSRDLQCNVLAYDYSGYGRSAGTPSVTSSLTDIRLCYEWLLEQGIPPSKIVLFGQSVGSGPTVDLAAKMPHLAGVVLHTPLLSGMRVLNPGWRFWPSLLDVYPNMRLIAQVQVPVLIMHGTQDEVIDIAHGKELHGLCKRPHTPFWAEGYNHQNLEMAPGYLPALRDFMRHCATRQE</sequence>
<dbReference type="PANTHER" id="PTHR12277">
    <property type="entry name" value="ALPHA/BETA HYDROLASE DOMAIN-CONTAINING PROTEIN"/>
    <property type="match status" value="1"/>
</dbReference>
<dbReference type="Proteomes" id="UP001438707">
    <property type="component" value="Unassembled WGS sequence"/>
</dbReference>
<keyword evidence="3" id="KW-1185">Reference proteome</keyword>
<evidence type="ECO:0000259" key="1">
    <source>
        <dbReference type="Pfam" id="PF12146"/>
    </source>
</evidence>
<name>A0AAW1QKX7_9CHLO</name>
<dbReference type="InterPro" id="IPR022742">
    <property type="entry name" value="Hydrolase_4"/>
</dbReference>
<proteinExistence type="predicted"/>
<evidence type="ECO:0000313" key="2">
    <source>
        <dbReference type="EMBL" id="KAK9822106.1"/>
    </source>
</evidence>
<dbReference type="Pfam" id="PF12146">
    <property type="entry name" value="Hydrolase_4"/>
    <property type="match status" value="1"/>
</dbReference>
<dbReference type="SUPFAM" id="SSF53474">
    <property type="entry name" value="alpha/beta-Hydrolases"/>
    <property type="match status" value="1"/>
</dbReference>
<organism evidence="2 3">
    <name type="scientific">Apatococcus lobatus</name>
    <dbReference type="NCBI Taxonomy" id="904363"/>
    <lineage>
        <taxon>Eukaryota</taxon>
        <taxon>Viridiplantae</taxon>
        <taxon>Chlorophyta</taxon>
        <taxon>core chlorophytes</taxon>
        <taxon>Trebouxiophyceae</taxon>
        <taxon>Chlorellales</taxon>
        <taxon>Chlorellaceae</taxon>
        <taxon>Apatococcus</taxon>
    </lineage>
</organism>
<protein>
    <recommendedName>
        <fullName evidence="1">Serine aminopeptidase S33 domain-containing protein</fullName>
    </recommendedName>
</protein>